<feature type="transmembrane region" description="Helical" evidence="1">
    <location>
        <begin position="341"/>
        <end position="359"/>
    </location>
</feature>
<keyword evidence="3" id="KW-1185">Reference proteome</keyword>
<dbReference type="OrthoDB" id="640822at2"/>
<feature type="transmembrane region" description="Helical" evidence="1">
    <location>
        <begin position="426"/>
        <end position="446"/>
    </location>
</feature>
<sequence>MNINRPLMPGFLKKADQKLLLNKPGIWSTRAHLVLYYGALFILFLAALCFLEPNDVRNYSTTEYWIGFVSIISAIGLVVWLIYLLRFNVFKKYGNIHPLNALRAFLLYFVSTGIIVLFSYVHPFVESVRANMAFGNEEIVQDINAINLKICQLEFNLLQGPWKYDTVARVKSQTPSTDPPSGYEVDTAVEDLPSVWTAVPYYHLDSTAFSNRLAGTDSLVKINDTVYLMYNTPAYNFVDNYGADDFTKEQLLSSFEIYNKVLRHPPAPAERAAISKELSVLINKYHRPENLRNHSRSEEINDNDTPFEIIQKKYKISEVDQNIGNVVEKKYRWKGRHLPDFIRLFYYVTLGITLLIFIFRHSAVRTFFLSLLTGVLLSIFTALMIAFFRFEGTGFFMLMILYAALFFLGSLLTWANKKRKAITGILINLFVFIAPVFPLLIFGWYYSRMRQQYYLQEPPFVEPFDLDQYLIYPEIGGGLLFLILLATYIGKVYRRWYSLPED</sequence>
<protein>
    <submittedName>
        <fullName evidence="2">Uncharacterized protein</fullName>
    </submittedName>
</protein>
<accession>A0A4V4H0D0</accession>
<comment type="caution">
    <text evidence="2">The sequence shown here is derived from an EMBL/GenBank/DDBJ whole genome shotgun (WGS) entry which is preliminary data.</text>
</comment>
<feature type="transmembrane region" description="Helical" evidence="1">
    <location>
        <begin position="394"/>
        <end position="414"/>
    </location>
</feature>
<organism evidence="2 3">
    <name type="scientific">Niastella caeni</name>
    <dbReference type="NCBI Taxonomy" id="2569763"/>
    <lineage>
        <taxon>Bacteria</taxon>
        <taxon>Pseudomonadati</taxon>
        <taxon>Bacteroidota</taxon>
        <taxon>Chitinophagia</taxon>
        <taxon>Chitinophagales</taxon>
        <taxon>Chitinophagaceae</taxon>
        <taxon>Niastella</taxon>
    </lineage>
</organism>
<feature type="transmembrane region" description="Helical" evidence="1">
    <location>
        <begin position="65"/>
        <end position="85"/>
    </location>
</feature>
<evidence type="ECO:0000313" key="2">
    <source>
        <dbReference type="EMBL" id="THU36086.1"/>
    </source>
</evidence>
<keyword evidence="1" id="KW-1133">Transmembrane helix</keyword>
<gene>
    <name evidence="2" type="ORF">FAM09_22130</name>
</gene>
<proteinExistence type="predicted"/>
<feature type="transmembrane region" description="Helical" evidence="1">
    <location>
        <begin position="105"/>
        <end position="125"/>
    </location>
</feature>
<feature type="transmembrane region" description="Helical" evidence="1">
    <location>
        <begin position="33"/>
        <end position="53"/>
    </location>
</feature>
<evidence type="ECO:0000313" key="3">
    <source>
        <dbReference type="Proteomes" id="UP000306918"/>
    </source>
</evidence>
<reference evidence="2 3" key="1">
    <citation type="submission" date="2019-04" db="EMBL/GenBank/DDBJ databases">
        <title>Niastella caeni sp. nov., isolated from activated sludge.</title>
        <authorList>
            <person name="Sheng M."/>
        </authorList>
    </citation>
    <scope>NUCLEOTIDE SEQUENCE [LARGE SCALE GENOMIC DNA]</scope>
    <source>
        <strain evidence="2 3">HX-2-15</strain>
    </source>
</reference>
<dbReference type="AlphaFoldDB" id="A0A4V4H0D0"/>
<feature type="transmembrane region" description="Helical" evidence="1">
    <location>
        <begin position="469"/>
        <end position="489"/>
    </location>
</feature>
<evidence type="ECO:0000256" key="1">
    <source>
        <dbReference type="SAM" id="Phobius"/>
    </source>
</evidence>
<keyword evidence="1" id="KW-0812">Transmembrane</keyword>
<dbReference type="RefSeq" id="WP_136579325.1">
    <property type="nucleotide sequence ID" value="NZ_STFF01000006.1"/>
</dbReference>
<dbReference type="Proteomes" id="UP000306918">
    <property type="component" value="Unassembled WGS sequence"/>
</dbReference>
<name>A0A4V4H0D0_9BACT</name>
<keyword evidence="1" id="KW-0472">Membrane</keyword>
<dbReference type="EMBL" id="STFF01000006">
    <property type="protein sequence ID" value="THU36086.1"/>
    <property type="molecule type" value="Genomic_DNA"/>
</dbReference>
<feature type="transmembrane region" description="Helical" evidence="1">
    <location>
        <begin position="366"/>
        <end position="388"/>
    </location>
</feature>